<evidence type="ECO:0000256" key="1">
    <source>
        <dbReference type="ARBA" id="ARBA00004651"/>
    </source>
</evidence>
<keyword evidence="6 8" id="KW-1133">Transmembrane helix</keyword>
<feature type="transmembrane region" description="Helical" evidence="8">
    <location>
        <begin position="132"/>
        <end position="156"/>
    </location>
</feature>
<evidence type="ECO:0000256" key="4">
    <source>
        <dbReference type="ARBA" id="ARBA00022597"/>
    </source>
</evidence>
<feature type="transmembrane region" description="Helical" evidence="8">
    <location>
        <begin position="195"/>
        <end position="215"/>
    </location>
</feature>
<feature type="transmembrane region" description="Helical" evidence="8">
    <location>
        <begin position="443"/>
        <end position="465"/>
    </location>
</feature>
<keyword evidence="4" id="KW-0762">Sugar transport</keyword>
<keyword evidence="3" id="KW-1003">Cell membrane</keyword>
<feature type="transmembrane region" description="Helical" evidence="8">
    <location>
        <begin position="109"/>
        <end position="126"/>
    </location>
</feature>
<dbReference type="GO" id="GO:0022857">
    <property type="term" value="F:transmembrane transporter activity"/>
    <property type="evidence" value="ECO:0007669"/>
    <property type="project" value="InterPro"/>
</dbReference>
<keyword evidence="7 8" id="KW-0472">Membrane</keyword>
<name>A0A6P7FWR1_DIAVI</name>
<protein>
    <submittedName>
        <fullName evidence="10">Uncharacterized protein LOC114334944 isoform X1</fullName>
    </submittedName>
</protein>
<feature type="transmembrane region" description="Helical" evidence="8">
    <location>
        <begin position="278"/>
        <end position="302"/>
    </location>
</feature>
<sequence>MDTKNERKEQLLLKNEKFNVKDIEEIKGPGMFYFSLLTAQLLLVLTGSSMVWLAIVFPLLASTDSKINPISRPITPAETSMLLTFSGIAGVLSNIFLSRIPDKIGRRNSLRLIGVLFVGIFIALAFTRNIYIFFVNFSILTIILNGAIISVTIYGCEIAKDNNRGRVGCIYCIMFPVGNMLTFIVGSVVKTDFVLFNFIFAIIAVLQIILSFFIVESPIYLALRGRQEESINTFKKLQSYDNPKDPENEFYSLEPSSDSKNKKTIFSRLFRDKASRKALILCFTVFTIQQFTGIFIILPFIVPIFNEAGTSVSGTVISLIVGFVQLTVLCAIIFVVDRTGRRPLLPLSSIGCSLMLCLLAFYLYLNDKQLPLVNSLRWLPVICITLYIVSYTLGLAHLPVIIMGELFNNEVRATAVGAILTVERIIGIILGFAYPLVTEAFGMYLNILVFGIVTFIGFILIFIFLPETRGKSFIEIQSILGK</sequence>
<evidence type="ECO:0000256" key="7">
    <source>
        <dbReference type="ARBA" id="ARBA00023136"/>
    </source>
</evidence>
<evidence type="ECO:0000256" key="3">
    <source>
        <dbReference type="ARBA" id="ARBA00022475"/>
    </source>
</evidence>
<feature type="transmembrane region" description="Helical" evidence="8">
    <location>
        <begin position="414"/>
        <end position="437"/>
    </location>
</feature>
<dbReference type="PROSITE" id="PS50850">
    <property type="entry name" value="MFS"/>
    <property type="match status" value="1"/>
</dbReference>
<accession>A0A6P7FWR1</accession>
<dbReference type="InParanoid" id="A0A6P7FWR1"/>
<feature type="transmembrane region" description="Helical" evidence="8">
    <location>
        <begin position="31"/>
        <end position="60"/>
    </location>
</feature>
<dbReference type="FunFam" id="1.20.1250.20:FF:000218">
    <property type="entry name" value="facilitated trehalose transporter Tret1"/>
    <property type="match status" value="1"/>
</dbReference>
<dbReference type="InterPro" id="IPR005828">
    <property type="entry name" value="MFS_sugar_transport-like"/>
</dbReference>
<dbReference type="RefSeq" id="XP_028140881.1">
    <property type="nucleotide sequence ID" value="XM_028285080.1"/>
</dbReference>
<reference evidence="10" key="1">
    <citation type="submission" date="2025-08" db="UniProtKB">
        <authorList>
            <consortium name="RefSeq"/>
        </authorList>
    </citation>
    <scope>IDENTIFICATION</scope>
    <source>
        <tissue evidence="10">Whole insect</tissue>
    </source>
</reference>
<feature type="transmembrane region" description="Helical" evidence="8">
    <location>
        <begin position="314"/>
        <end position="336"/>
    </location>
</feature>
<dbReference type="SUPFAM" id="SSF103473">
    <property type="entry name" value="MFS general substrate transporter"/>
    <property type="match status" value="1"/>
</dbReference>
<keyword evidence="2" id="KW-0813">Transport</keyword>
<proteinExistence type="predicted"/>
<feature type="transmembrane region" description="Helical" evidence="8">
    <location>
        <begin position="377"/>
        <end position="402"/>
    </location>
</feature>
<dbReference type="KEGG" id="dvv:114334944"/>
<dbReference type="Gene3D" id="1.20.1250.20">
    <property type="entry name" value="MFS general substrate transporter like domains"/>
    <property type="match status" value="1"/>
</dbReference>
<evidence type="ECO:0000256" key="5">
    <source>
        <dbReference type="ARBA" id="ARBA00022692"/>
    </source>
</evidence>
<feature type="transmembrane region" description="Helical" evidence="8">
    <location>
        <begin position="168"/>
        <end position="189"/>
    </location>
</feature>
<dbReference type="OrthoDB" id="6696619at2759"/>
<dbReference type="InterPro" id="IPR050549">
    <property type="entry name" value="MFS_Trehalose_Transporter"/>
</dbReference>
<dbReference type="PANTHER" id="PTHR48021">
    <property type="match status" value="1"/>
</dbReference>
<organism evidence="10">
    <name type="scientific">Diabrotica virgifera virgifera</name>
    <name type="common">western corn rootworm</name>
    <dbReference type="NCBI Taxonomy" id="50390"/>
    <lineage>
        <taxon>Eukaryota</taxon>
        <taxon>Metazoa</taxon>
        <taxon>Ecdysozoa</taxon>
        <taxon>Arthropoda</taxon>
        <taxon>Hexapoda</taxon>
        <taxon>Insecta</taxon>
        <taxon>Pterygota</taxon>
        <taxon>Neoptera</taxon>
        <taxon>Endopterygota</taxon>
        <taxon>Coleoptera</taxon>
        <taxon>Polyphaga</taxon>
        <taxon>Cucujiformia</taxon>
        <taxon>Chrysomeloidea</taxon>
        <taxon>Chrysomelidae</taxon>
        <taxon>Galerucinae</taxon>
        <taxon>Diabroticina</taxon>
        <taxon>Diabroticites</taxon>
        <taxon>Diabrotica</taxon>
    </lineage>
</organism>
<dbReference type="InterPro" id="IPR020846">
    <property type="entry name" value="MFS_dom"/>
</dbReference>
<evidence type="ECO:0000256" key="6">
    <source>
        <dbReference type="ARBA" id="ARBA00022989"/>
    </source>
</evidence>
<dbReference type="InterPro" id="IPR036259">
    <property type="entry name" value="MFS_trans_sf"/>
</dbReference>
<dbReference type="Pfam" id="PF00083">
    <property type="entry name" value="Sugar_tr"/>
    <property type="match status" value="1"/>
</dbReference>
<evidence type="ECO:0000313" key="10">
    <source>
        <dbReference type="RefSeq" id="XP_028140881.1"/>
    </source>
</evidence>
<dbReference type="PANTHER" id="PTHR48021:SF47">
    <property type="entry name" value="GH17672P"/>
    <property type="match status" value="1"/>
</dbReference>
<keyword evidence="5 8" id="KW-0812">Transmembrane</keyword>
<feature type="transmembrane region" description="Helical" evidence="8">
    <location>
        <begin position="80"/>
        <end position="97"/>
    </location>
</feature>
<evidence type="ECO:0000259" key="9">
    <source>
        <dbReference type="PROSITE" id="PS50850"/>
    </source>
</evidence>
<dbReference type="AlphaFoldDB" id="A0A6P7FWR1"/>
<feature type="transmembrane region" description="Helical" evidence="8">
    <location>
        <begin position="343"/>
        <end position="365"/>
    </location>
</feature>
<comment type="subcellular location">
    <subcellularLocation>
        <location evidence="1">Cell membrane</location>
        <topology evidence="1">Multi-pass membrane protein</topology>
    </subcellularLocation>
</comment>
<dbReference type="GO" id="GO:0005886">
    <property type="term" value="C:plasma membrane"/>
    <property type="evidence" value="ECO:0007669"/>
    <property type="project" value="UniProtKB-SubCell"/>
</dbReference>
<gene>
    <name evidence="10" type="primary">LOC114334944</name>
</gene>
<evidence type="ECO:0000256" key="2">
    <source>
        <dbReference type="ARBA" id="ARBA00022448"/>
    </source>
</evidence>
<feature type="domain" description="Major facilitator superfamily (MFS) profile" evidence="9">
    <location>
        <begin position="35"/>
        <end position="469"/>
    </location>
</feature>
<evidence type="ECO:0000256" key="8">
    <source>
        <dbReference type="SAM" id="Phobius"/>
    </source>
</evidence>